<dbReference type="RefSeq" id="WP_190308702.1">
    <property type="nucleotide sequence ID" value="NZ_JACNYK010000002.1"/>
</dbReference>
<evidence type="ECO:0000256" key="2">
    <source>
        <dbReference type="ARBA" id="ARBA00022525"/>
    </source>
</evidence>
<evidence type="ECO:0000259" key="4">
    <source>
        <dbReference type="PROSITE" id="PS50213"/>
    </source>
</evidence>
<dbReference type="SUPFAM" id="SSF82153">
    <property type="entry name" value="FAS1 domain"/>
    <property type="match status" value="1"/>
</dbReference>
<evidence type="ECO:0000313" key="6">
    <source>
        <dbReference type="Proteomes" id="UP000606494"/>
    </source>
</evidence>
<dbReference type="Pfam" id="PF24517">
    <property type="entry name" value="CBM96"/>
    <property type="match status" value="1"/>
</dbReference>
<comment type="subcellular location">
    <subcellularLocation>
        <location evidence="1">Secreted</location>
    </subcellularLocation>
</comment>
<proteinExistence type="predicted"/>
<dbReference type="InterPro" id="IPR055372">
    <property type="entry name" value="CBM96"/>
</dbReference>
<keyword evidence="6" id="KW-1185">Reference proteome</keyword>
<dbReference type="PROSITE" id="PS50213">
    <property type="entry name" value="FAS1"/>
    <property type="match status" value="1"/>
</dbReference>
<dbReference type="NCBIfam" id="NF033679">
    <property type="entry name" value="DNRLRE_dom"/>
    <property type="match status" value="1"/>
</dbReference>
<reference evidence="5 6" key="1">
    <citation type="submission" date="2020-08" db="EMBL/GenBank/DDBJ databases">
        <title>Sphingobacterium sp. DN00404 isolated from aquaculture water.</title>
        <authorList>
            <person name="Zhang M."/>
        </authorList>
    </citation>
    <scope>NUCLEOTIDE SEQUENCE [LARGE SCALE GENOMIC DNA]</scope>
    <source>
        <strain evidence="5 6">KCTC 32294</strain>
    </source>
</reference>
<dbReference type="Gene3D" id="2.30.180.10">
    <property type="entry name" value="FAS1 domain"/>
    <property type="match status" value="1"/>
</dbReference>
<dbReference type="Pfam" id="PF16184">
    <property type="entry name" value="Cadherin_3"/>
    <property type="match status" value="1"/>
</dbReference>
<dbReference type="InterPro" id="IPR036378">
    <property type="entry name" value="FAS1_dom_sf"/>
</dbReference>
<comment type="caution">
    <text evidence="5">The sequence shown here is derived from an EMBL/GenBank/DDBJ whole genome shotgun (WGS) entry which is preliminary data.</text>
</comment>
<evidence type="ECO:0000313" key="5">
    <source>
        <dbReference type="EMBL" id="MBD1425547.1"/>
    </source>
</evidence>
<accession>A0ABR7Y2M2</accession>
<organism evidence="5 6">
    <name type="scientific">Sphingobacterium arenae</name>
    <dbReference type="NCBI Taxonomy" id="1280598"/>
    <lineage>
        <taxon>Bacteria</taxon>
        <taxon>Pseudomonadati</taxon>
        <taxon>Bacteroidota</taxon>
        <taxon>Sphingobacteriia</taxon>
        <taxon>Sphingobacteriales</taxon>
        <taxon>Sphingobacteriaceae</taxon>
        <taxon>Sphingobacterium</taxon>
    </lineage>
</organism>
<dbReference type="EMBL" id="JACNYK010000002">
    <property type="protein sequence ID" value="MBD1425547.1"/>
    <property type="molecule type" value="Genomic_DNA"/>
</dbReference>
<name>A0ABR7Y2M2_9SPHI</name>
<keyword evidence="3" id="KW-0732">Signal</keyword>
<feature type="domain" description="FAS1" evidence="4">
    <location>
        <begin position="44"/>
        <end position="192"/>
    </location>
</feature>
<evidence type="ECO:0000256" key="1">
    <source>
        <dbReference type="ARBA" id="ARBA00004613"/>
    </source>
</evidence>
<dbReference type="Proteomes" id="UP000606494">
    <property type="component" value="Unassembled WGS sequence"/>
</dbReference>
<sequence>MKKLPLKMPNKLILMLVLGVTSMWSCQDLIKDYELDTNPDFLKTMTLVDYIEQGRDTSLTLYAEAIEYAGLTELIAKGEQTRVVPTNNAIRTLLASAGISNIRDLSPNVVKGLFSYLIFSGTFRSIDLDENETVEGETHTGEPLYLTRLTSSTDQYRVVVNGSNQLATPPIDVIRQDYVFMDGVAHVVDYFPTYQQLMTPTDSVPDDVDYSEAQKDTIWVTDEAHAYRGGANNNYNSGVNQLVSRSGQYRYTFFKFNTLPIDYVDDLTSAKLHFFVNTINGSNFVPFCAVHETTDDNWTAPTLTYNTMPGFGPELVTAELALNWNEINLTGYMQNVYKDEKPVISLGLQLLNGQNITSSSVQIRNTEASNGIYTQFISLMGPIPSELILRHNEPIVVSNNGITILTKDHFSMASLQSSTYKYSDNNILFSLMEVPANGTLTKYGLPMKKFTQFTQQELARGAIKYVHNEGGSDSFQLKALDYIGGVYEELLPVSVTVQ</sequence>
<dbReference type="InterPro" id="IPR000782">
    <property type="entry name" value="FAS1_domain"/>
</dbReference>
<gene>
    <name evidence="5" type="ORF">H8B17_08145</name>
</gene>
<dbReference type="Pfam" id="PF02469">
    <property type="entry name" value="Fasciclin"/>
    <property type="match status" value="1"/>
</dbReference>
<evidence type="ECO:0000256" key="3">
    <source>
        <dbReference type="ARBA" id="ARBA00022729"/>
    </source>
</evidence>
<protein>
    <submittedName>
        <fullName evidence="5">DNRLRE domain-containing protein</fullName>
    </submittedName>
</protein>
<keyword evidence="2" id="KW-0964">Secreted</keyword>